<dbReference type="Proteomes" id="UP000471052">
    <property type="component" value="Unassembled WGS sequence"/>
</dbReference>
<organism evidence="1 2">
    <name type="scientific">Streptococcus alactolyticus</name>
    <dbReference type="NCBI Taxonomy" id="29389"/>
    <lineage>
        <taxon>Bacteria</taxon>
        <taxon>Bacillati</taxon>
        <taxon>Bacillota</taxon>
        <taxon>Bacilli</taxon>
        <taxon>Lactobacillales</taxon>
        <taxon>Streptococcaceae</taxon>
        <taxon>Streptococcus</taxon>
    </lineage>
</organism>
<dbReference type="AlphaFoldDB" id="A0A6N7X7I1"/>
<evidence type="ECO:0000313" key="2">
    <source>
        <dbReference type="Proteomes" id="UP000471052"/>
    </source>
</evidence>
<accession>A0A6N7X7I1</accession>
<dbReference type="RefSeq" id="WP_154455393.1">
    <property type="nucleotide sequence ID" value="NZ_JALFHL010000022.1"/>
</dbReference>
<comment type="caution">
    <text evidence="1">The sequence shown here is derived from an EMBL/GenBank/DDBJ whole genome shotgun (WGS) entry which is preliminary data.</text>
</comment>
<dbReference type="EMBL" id="VUNP01000039">
    <property type="protein sequence ID" value="MST54292.1"/>
    <property type="molecule type" value="Genomic_DNA"/>
</dbReference>
<evidence type="ECO:0000313" key="1">
    <source>
        <dbReference type="EMBL" id="MST54292.1"/>
    </source>
</evidence>
<proteinExistence type="predicted"/>
<name>A0A6N7X7I1_STRAY</name>
<reference evidence="1 2" key="1">
    <citation type="submission" date="2019-08" db="EMBL/GenBank/DDBJ databases">
        <title>In-depth cultivation of the pig gut microbiome towards novel bacterial diversity and tailored functional studies.</title>
        <authorList>
            <person name="Wylensek D."/>
            <person name="Hitch T.C.A."/>
            <person name="Clavel T."/>
        </authorList>
    </citation>
    <scope>NUCLEOTIDE SEQUENCE [LARGE SCALE GENOMIC DNA]</scope>
    <source>
        <strain evidence="1 2">BL-178-WT-3A</strain>
    </source>
</reference>
<gene>
    <name evidence="1" type="ORF">FYJ82_07875</name>
</gene>
<dbReference type="OrthoDB" id="2228042at2"/>
<sequence length="126" mass="14715">MRAFLVLGLLTLAGRWFFCRDKKGISDNIQFITLHELLNKMDMKETFLLFIGRLEQAETQRGLDRLGQMNQTVYFLNVGEMDAVLYQEFAKFYRIQAATHFAQFNGKHQFVTANALTVDLAYFNYL</sequence>
<protein>
    <submittedName>
        <fullName evidence="1">Uncharacterized protein</fullName>
    </submittedName>
</protein>
<dbReference type="GeneID" id="99636990"/>